<feature type="transmembrane region" description="Helical" evidence="6">
    <location>
        <begin position="170"/>
        <end position="194"/>
    </location>
</feature>
<evidence type="ECO:0000256" key="1">
    <source>
        <dbReference type="ARBA" id="ARBA00004651"/>
    </source>
</evidence>
<feature type="transmembrane region" description="Helical" evidence="6">
    <location>
        <begin position="435"/>
        <end position="454"/>
    </location>
</feature>
<evidence type="ECO:0000256" key="6">
    <source>
        <dbReference type="SAM" id="Phobius"/>
    </source>
</evidence>
<dbReference type="GO" id="GO:0005886">
    <property type="term" value="C:plasma membrane"/>
    <property type="evidence" value="ECO:0007669"/>
    <property type="project" value="UniProtKB-SubCell"/>
</dbReference>
<evidence type="ECO:0000256" key="3">
    <source>
        <dbReference type="ARBA" id="ARBA00022692"/>
    </source>
</evidence>
<feature type="transmembrane region" description="Helical" evidence="6">
    <location>
        <begin position="357"/>
        <end position="378"/>
    </location>
</feature>
<feature type="transmembrane region" description="Helical" evidence="6">
    <location>
        <begin position="328"/>
        <end position="350"/>
    </location>
</feature>
<dbReference type="AlphaFoldDB" id="A0A1G6T7L7"/>
<comment type="subcellular location">
    <subcellularLocation>
        <location evidence="1">Cell membrane</location>
        <topology evidence="1">Multi-pass membrane protein</topology>
    </subcellularLocation>
</comment>
<feature type="transmembrane region" description="Helical" evidence="6">
    <location>
        <begin position="384"/>
        <end position="400"/>
    </location>
</feature>
<keyword evidence="3 6" id="KW-0812">Transmembrane</keyword>
<dbReference type="OrthoDB" id="661127at2"/>
<evidence type="ECO:0000313" key="8">
    <source>
        <dbReference type="Proteomes" id="UP000199072"/>
    </source>
</evidence>
<evidence type="ECO:0000256" key="4">
    <source>
        <dbReference type="ARBA" id="ARBA00022989"/>
    </source>
</evidence>
<feature type="transmembrane region" description="Helical" evidence="6">
    <location>
        <begin position="12"/>
        <end position="30"/>
    </location>
</feature>
<keyword evidence="8" id="KW-1185">Reference proteome</keyword>
<reference evidence="7 8" key="1">
    <citation type="submission" date="2016-10" db="EMBL/GenBank/DDBJ databases">
        <authorList>
            <person name="de Groot N.N."/>
        </authorList>
    </citation>
    <scope>NUCLEOTIDE SEQUENCE [LARGE SCALE GENOMIC DNA]</scope>
    <source>
        <strain evidence="7 8">47C3B</strain>
    </source>
</reference>
<dbReference type="Pfam" id="PF01943">
    <property type="entry name" value="Polysacc_synt"/>
    <property type="match status" value="1"/>
</dbReference>
<dbReference type="PANTHER" id="PTHR30250">
    <property type="entry name" value="PST FAMILY PREDICTED COLANIC ACID TRANSPORTER"/>
    <property type="match status" value="1"/>
</dbReference>
<feature type="transmembrane region" description="Helical" evidence="6">
    <location>
        <begin position="412"/>
        <end position="429"/>
    </location>
</feature>
<dbReference type="InterPro" id="IPR050833">
    <property type="entry name" value="Poly_Biosynth_Transport"/>
</dbReference>
<keyword evidence="4 6" id="KW-1133">Transmembrane helix</keyword>
<feature type="transmembrane region" description="Helical" evidence="6">
    <location>
        <begin position="109"/>
        <end position="129"/>
    </location>
</feature>
<name>A0A1G6T7L7_9SPHI</name>
<keyword evidence="2" id="KW-1003">Cell membrane</keyword>
<feature type="transmembrane region" description="Helical" evidence="6">
    <location>
        <begin position="42"/>
        <end position="65"/>
    </location>
</feature>
<feature type="transmembrane region" description="Helical" evidence="6">
    <location>
        <begin position="288"/>
        <end position="308"/>
    </location>
</feature>
<protein>
    <submittedName>
        <fullName evidence="7">Membrane protein involved in the export of O-antigen and teichoic acid</fullName>
    </submittedName>
</protein>
<dbReference type="PANTHER" id="PTHR30250:SF11">
    <property type="entry name" value="O-ANTIGEN TRANSPORTER-RELATED"/>
    <property type="match status" value="1"/>
</dbReference>
<dbReference type="Proteomes" id="UP000199072">
    <property type="component" value="Unassembled WGS sequence"/>
</dbReference>
<feature type="transmembrane region" description="Helical" evidence="6">
    <location>
        <begin position="249"/>
        <end position="268"/>
    </location>
</feature>
<keyword evidence="5 6" id="KW-0472">Membrane</keyword>
<dbReference type="EMBL" id="FNAI01000001">
    <property type="protein sequence ID" value="SDD24864.1"/>
    <property type="molecule type" value="Genomic_DNA"/>
</dbReference>
<dbReference type="STRING" id="1391627.SAMN05216464_101202"/>
<evidence type="ECO:0000313" key="7">
    <source>
        <dbReference type="EMBL" id="SDD24864.1"/>
    </source>
</evidence>
<evidence type="ECO:0000256" key="5">
    <source>
        <dbReference type="ARBA" id="ARBA00023136"/>
    </source>
</evidence>
<sequence length="471" mass="52842">MKKKLVHNLSANVLQLVVNQLFGVLIFYLLSVNLDKNSFGQVNLALALLLAVFNILSFGIDQVVVKKVAQGDDAQSVLSLYAFHVIVAGFLFYGILLIGSLFFTHDNELYRLILLIGAGKLMIFFSTPLKQVSNGMERFKLLSYMLVVSNTVRGICLVVLALLHHINLQTIVWVFIAGDALELIVCAYLFTRYIKVPVKPRWAKMEYRELLKQSLPQVGVVLITSALARFDWLFIGFILSAAKLAEYSFAYKIFEISTLPLLAIAPLLIPRFTKLFKTDDHREADLKLLVRIELVIAALTALLINMGWNPLIDMVTGGKYGAVNTTTIFILSLCIPFMYLSNFLWTIFFVQNRLKMILHSFLITFGVNVAGDLLLIPIYKNEGAAAAFLLACLAQVIFYMTKNTLAGLRGVFYYLIPSLICAAASGFLAKMLFQNVWLALLSSILFFVLSLLATQQIKLRDGKQLIKLLNW</sequence>
<dbReference type="RefSeq" id="WP_091142758.1">
    <property type="nucleotide sequence ID" value="NZ_FNAI01000001.1"/>
</dbReference>
<feature type="transmembrane region" description="Helical" evidence="6">
    <location>
        <begin position="141"/>
        <end position="164"/>
    </location>
</feature>
<feature type="transmembrane region" description="Helical" evidence="6">
    <location>
        <begin position="77"/>
        <end position="103"/>
    </location>
</feature>
<feature type="transmembrane region" description="Helical" evidence="6">
    <location>
        <begin position="215"/>
        <end position="237"/>
    </location>
</feature>
<evidence type="ECO:0000256" key="2">
    <source>
        <dbReference type="ARBA" id="ARBA00022475"/>
    </source>
</evidence>
<dbReference type="InterPro" id="IPR002797">
    <property type="entry name" value="Polysacc_synth"/>
</dbReference>
<gene>
    <name evidence="7" type="ORF">SAMN05216464_101202</name>
</gene>
<accession>A0A1G6T7L7</accession>
<organism evidence="7 8">
    <name type="scientific">Mucilaginibacter pineti</name>
    <dbReference type="NCBI Taxonomy" id="1391627"/>
    <lineage>
        <taxon>Bacteria</taxon>
        <taxon>Pseudomonadati</taxon>
        <taxon>Bacteroidota</taxon>
        <taxon>Sphingobacteriia</taxon>
        <taxon>Sphingobacteriales</taxon>
        <taxon>Sphingobacteriaceae</taxon>
        <taxon>Mucilaginibacter</taxon>
    </lineage>
</organism>
<proteinExistence type="predicted"/>